<evidence type="ECO:0000256" key="5">
    <source>
        <dbReference type="ARBA" id="ARBA00022801"/>
    </source>
</evidence>
<comment type="caution">
    <text evidence="11">The sequence shown here is derived from an EMBL/GenBank/DDBJ whole genome shotgun (WGS) entry which is preliminary data.</text>
</comment>
<dbReference type="Pfam" id="PF05649">
    <property type="entry name" value="Peptidase_M13_N"/>
    <property type="match status" value="1"/>
</dbReference>
<organism evidence="11 12">
    <name type="scientific">Pythium insidiosum</name>
    <name type="common">Pythiosis disease agent</name>
    <dbReference type="NCBI Taxonomy" id="114742"/>
    <lineage>
        <taxon>Eukaryota</taxon>
        <taxon>Sar</taxon>
        <taxon>Stramenopiles</taxon>
        <taxon>Oomycota</taxon>
        <taxon>Peronosporomycetes</taxon>
        <taxon>Pythiales</taxon>
        <taxon>Pythiaceae</taxon>
        <taxon>Pythium</taxon>
    </lineage>
</organism>
<accession>A0AAD5Q7D1</accession>
<dbReference type="GO" id="GO:0046872">
    <property type="term" value="F:metal ion binding"/>
    <property type="evidence" value="ECO:0007669"/>
    <property type="project" value="UniProtKB-KW"/>
</dbReference>
<dbReference type="Gene3D" id="1.10.1380.10">
    <property type="entry name" value="Neutral endopeptidase , domain2"/>
    <property type="match status" value="1"/>
</dbReference>
<dbReference type="InterPro" id="IPR008753">
    <property type="entry name" value="Peptidase_M13_N"/>
</dbReference>
<dbReference type="CDD" id="cd08662">
    <property type="entry name" value="M13"/>
    <property type="match status" value="1"/>
</dbReference>
<keyword evidence="6" id="KW-0862">Zinc</keyword>
<dbReference type="GO" id="GO:0004222">
    <property type="term" value="F:metalloendopeptidase activity"/>
    <property type="evidence" value="ECO:0007669"/>
    <property type="project" value="InterPro"/>
</dbReference>
<evidence type="ECO:0000256" key="6">
    <source>
        <dbReference type="ARBA" id="ARBA00022833"/>
    </source>
</evidence>
<gene>
    <name evidence="11" type="ORF">P43SY_004082</name>
</gene>
<evidence type="ECO:0000256" key="4">
    <source>
        <dbReference type="ARBA" id="ARBA00022723"/>
    </source>
</evidence>
<dbReference type="Proteomes" id="UP001209570">
    <property type="component" value="Unassembled WGS sequence"/>
</dbReference>
<dbReference type="GO" id="GO:0016485">
    <property type="term" value="P:protein processing"/>
    <property type="evidence" value="ECO:0007669"/>
    <property type="project" value="TreeGrafter"/>
</dbReference>
<evidence type="ECO:0000313" key="12">
    <source>
        <dbReference type="Proteomes" id="UP001209570"/>
    </source>
</evidence>
<evidence type="ECO:0008006" key="13">
    <source>
        <dbReference type="Google" id="ProtNLM"/>
    </source>
</evidence>
<evidence type="ECO:0000256" key="7">
    <source>
        <dbReference type="ARBA" id="ARBA00023049"/>
    </source>
</evidence>
<dbReference type="InterPro" id="IPR042089">
    <property type="entry name" value="Peptidase_M13_dom_2"/>
</dbReference>
<name>A0AAD5Q7D1_PYTIN</name>
<dbReference type="Gene3D" id="3.40.390.10">
    <property type="entry name" value="Collagenase (Catalytic Domain)"/>
    <property type="match status" value="1"/>
</dbReference>
<feature type="signal peptide" evidence="8">
    <location>
        <begin position="1"/>
        <end position="21"/>
    </location>
</feature>
<feature type="chain" id="PRO_5042043946" description="M13 family peptidase" evidence="8">
    <location>
        <begin position="22"/>
        <end position="671"/>
    </location>
</feature>
<keyword evidence="5" id="KW-0378">Hydrolase</keyword>
<evidence type="ECO:0000256" key="2">
    <source>
        <dbReference type="ARBA" id="ARBA00007357"/>
    </source>
</evidence>
<dbReference type="PANTHER" id="PTHR11733">
    <property type="entry name" value="ZINC METALLOPROTEASE FAMILY M13 NEPRILYSIN-RELATED"/>
    <property type="match status" value="1"/>
</dbReference>
<keyword evidence="3" id="KW-0645">Protease</keyword>
<dbReference type="PROSITE" id="PS51885">
    <property type="entry name" value="NEPRILYSIN"/>
    <property type="match status" value="1"/>
</dbReference>
<comment type="cofactor">
    <cofactor evidence="1">
        <name>Zn(2+)</name>
        <dbReference type="ChEBI" id="CHEBI:29105"/>
    </cofactor>
</comment>
<sequence length="671" mass="75238">MKALAPLAIAAVATLLGGCDAELPSNVAALVDTEVDPCDNFYQHACGTWLKTTDIPASDLMVDTSFMAIDKQNVEVLKAIAQAPNRPLLNEFWASCMDKDTVEEIGNEPLKNGLRRIRNANTTKAVLKVAGELYQHDVKFGVTLMVNSDISNALKNTLYINPGDVALPDSKIYKNGTRYGELEPELRQYVTRVLKLAMKKRFNEKPQEIVDAVMRVDMNFGANLPSIAELRDPVNGINTMTVATARTKYPLLFGAFMDGVKFESPMEATSNVTFGPLRYFNTVEQLLSSMPVEDLKWYLSFHYVHHYAPMLSEPFVAAHFDLYSRTLKGQKERTPQDRVCVERAITYLPHLVGQYFFEKKFDKTREQYVQMLAKGIEHEMHERFSTLAWLDDATRQAAQAKLAKVTNLIGRSYEPVNYSRLDLRTDRYLENLQALERERFRAATSKIGRAVDRTEWFMSAATVNAYYAPGRNQIVFPAAILQHPFFAGDNTAAQNFGAIGAVVGHELTHGFDTRGRMFDGDGNMRNWWSANTTAEFETRAQCLKEQYSRFQVKNENGTAVLGHVNGNQTIGENIADNGGVSMALKAYRNYMVAQPQGRAEKKDEQVFFLSFAQLWCSKLRDGLALQRLSTGVHSPGVARVNGVAMNSPEFAAAFQCPLGSNMNPEKKCKVW</sequence>
<dbReference type="EMBL" id="JAKCXM010000357">
    <property type="protein sequence ID" value="KAJ0395224.1"/>
    <property type="molecule type" value="Genomic_DNA"/>
</dbReference>
<evidence type="ECO:0000259" key="9">
    <source>
        <dbReference type="Pfam" id="PF01431"/>
    </source>
</evidence>
<dbReference type="PRINTS" id="PR00786">
    <property type="entry name" value="NEPRILYSIN"/>
</dbReference>
<dbReference type="GO" id="GO:0005886">
    <property type="term" value="C:plasma membrane"/>
    <property type="evidence" value="ECO:0007669"/>
    <property type="project" value="TreeGrafter"/>
</dbReference>
<reference evidence="11" key="1">
    <citation type="submission" date="2021-12" db="EMBL/GenBank/DDBJ databases">
        <title>Prjna785345.</title>
        <authorList>
            <person name="Rujirawat T."/>
            <person name="Krajaejun T."/>
        </authorList>
    </citation>
    <scope>NUCLEOTIDE SEQUENCE</scope>
    <source>
        <strain evidence="11">Pi057C3</strain>
    </source>
</reference>
<keyword evidence="8" id="KW-0732">Signal</keyword>
<dbReference type="InterPro" id="IPR018497">
    <property type="entry name" value="Peptidase_M13_C"/>
</dbReference>
<proteinExistence type="inferred from homology"/>
<evidence type="ECO:0000313" key="11">
    <source>
        <dbReference type="EMBL" id="KAJ0395224.1"/>
    </source>
</evidence>
<dbReference type="SUPFAM" id="SSF55486">
    <property type="entry name" value="Metalloproteases ('zincins'), catalytic domain"/>
    <property type="match status" value="1"/>
</dbReference>
<evidence type="ECO:0000256" key="1">
    <source>
        <dbReference type="ARBA" id="ARBA00001947"/>
    </source>
</evidence>
<dbReference type="Pfam" id="PF01431">
    <property type="entry name" value="Peptidase_M13"/>
    <property type="match status" value="1"/>
</dbReference>
<feature type="domain" description="Peptidase M13 C-terminal" evidence="9">
    <location>
        <begin position="464"/>
        <end position="670"/>
    </location>
</feature>
<evidence type="ECO:0000256" key="3">
    <source>
        <dbReference type="ARBA" id="ARBA00022670"/>
    </source>
</evidence>
<dbReference type="PANTHER" id="PTHR11733:SF167">
    <property type="entry name" value="FI17812P1-RELATED"/>
    <property type="match status" value="1"/>
</dbReference>
<dbReference type="AlphaFoldDB" id="A0AAD5Q7D1"/>
<evidence type="ECO:0000259" key="10">
    <source>
        <dbReference type="Pfam" id="PF05649"/>
    </source>
</evidence>
<dbReference type="PROSITE" id="PS51257">
    <property type="entry name" value="PROKAR_LIPOPROTEIN"/>
    <property type="match status" value="1"/>
</dbReference>
<keyword evidence="7" id="KW-0482">Metalloprotease</keyword>
<keyword evidence="12" id="KW-1185">Reference proteome</keyword>
<evidence type="ECO:0000256" key="8">
    <source>
        <dbReference type="SAM" id="SignalP"/>
    </source>
</evidence>
<dbReference type="InterPro" id="IPR024079">
    <property type="entry name" value="MetalloPept_cat_dom_sf"/>
</dbReference>
<protein>
    <recommendedName>
        <fullName evidence="13">M13 family peptidase</fullName>
    </recommendedName>
</protein>
<feature type="domain" description="Peptidase M13 N-terminal" evidence="10">
    <location>
        <begin position="37"/>
        <end position="410"/>
    </location>
</feature>
<dbReference type="InterPro" id="IPR000718">
    <property type="entry name" value="Peptidase_M13"/>
</dbReference>
<comment type="similarity">
    <text evidence="2">Belongs to the peptidase M13 family.</text>
</comment>
<keyword evidence="4" id="KW-0479">Metal-binding</keyword>